<gene>
    <name evidence="1" type="ORF">HYPSUDRAFT_963336</name>
</gene>
<evidence type="ECO:0000313" key="1">
    <source>
        <dbReference type="EMBL" id="KJA18259.1"/>
    </source>
</evidence>
<evidence type="ECO:0000313" key="2">
    <source>
        <dbReference type="Proteomes" id="UP000054270"/>
    </source>
</evidence>
<organism evidence="1 2">
    <name type="scientific">Hypholoma sublateritium (strain FD-334 SS-4)</name>
    <dbReference type="NCBI Taxonomy" id="945553"/>
    <lineage>
        <taxon>Eukaryota</taxon>
        <taxon>Fungi</taxon>
        <taxon>Dikarya</taxon>
        <taxon>Basidiomycota</taxon>
        <taxon>Agaricomycotina</taxon>
        <taxon>Agaricomycetes</taxon>
        <taxon>Agaricomycetidae</taxon>
        <taxon>Agaricales</taxon>
        <taxon>Agaricineae</taxon>
        <taxon>Strophariaceae</taxon>
        <taxon>Hypholoma</taxon>
    </lineage>
</organism>
<dbReference type="Proteomes" id="UP000054270">
    <property type="component" value="Unassembled WGS sequence"/>
</dbReference>
<proteinExistence type="predicted"/>
<sequence length="102" mass="11429">MTKKPSDQITTFPRSLLAVRLPQVTNALVLSGPLYRIRPPTHVIFHIITRRLLSAVLPCCLFMISVLGEPEESLGLNPWTDIPLPQYVGAYLFSYTAFIQAC</sequence>
<protein>
    <submittedName>
        <fullName evidence="1">Uncharacterized protein</fullName>
    </submittedName>
</protein>
<keyword evidence="2" id="KW-1185">Reference proteome</keyword>
<name>A0A0D2NH30_HYPSF</name>
<dbReference type="EMBL" id="KN817591">
    <property type="protein sequence ID" value="KJA18259.1"/>
    <property type="molecule type" value="Genomic_DNA"/>
</dbReference>
<accession>A0A0D2NH30</accession>
<dbReference type="AlphaFoldDB" id="A0A0D2NH30"/>
<reference evidence="2" key="1">
    <citation type="submission" date="2014-04" db="EMBL/GenBank/DDBJ databases">
        <title>Evolutionary Origins and Diversification of the Mycorrhizal Mutualists.</title>
        <authorList>
            <consortium name="DOE Joint Genome Institute"/>
            <consortium name="Mycorrhizal Genomics Consortium"/>
            <person name="Kohler A."/>
            <person name="Kuo A."/>
            <person name="Nagy L.G."/>
            <person name="Floudas D."/>
            <person name="Copeland A."/>
            <person name="Barry K.W."/>
            <person name="Cichocki N."/>
            <person name="Veneault-Fourrey C."/>
            <person name="LaButti K."/>
            <person name="Lindquist E.A."/>
            <person name="Lipzen A."/>
            <person name="Lundell T."/>
            <person name="Morin E."/>
            <person name="Murat C."/>
            <person name="Riley R."/>
            <person name="Ohm R."/>
            <person name="Sun H."/>
            <person name="Tunlid A."/>
            <person name="Henrissat B."/>
            <person name="Grigoriev I.V."/>
            <person name="Hibbett D.S."/>
            <person name="Martin F."/>
        </authorList>
    </citation>
    <scope>NUCLEOTIDE SEQUENCE [LARGE SCALE GENOMIC DNA]</scope>
    <source>
        <strain evidence="2">FD-334 SS-4</strain>
    </source>
</reference>